<feature type="region of interest" description="Disordered" evidence="3">
    <location>
        <begin position="677"/>
        <end position="698"/>
    </location>
</feature>
<gene>
    <name evidence="5" type="ORF">Z138B04.17</name>
</gene>
<accession>Q8S474</accession>
<feature type="compositionally biased region" description="Polar residues" evidence="3">
    <location>
        <begin position="229"/>
        <end position="243"/>
    </location>
</feature>
<dbReference type="InterPro" id="IPR039537">
    <property type="entry name" value="Retrotran_Ty1/copia-like"/>
</dbReference>
<dbReference type="Pfam" id="PF07727">
    <property type="entry name" value="RVT_2"/>
    <property type="match status" value="1"/>
</dbReference>
<dbReference type="Gene3D" id="3.30.420.10">
    <property type="entry name" value="Ribonuclease H-like superfamily/Ribonuclease H"/>
    <property type="match status" value="1"/>
</dbReference>
<dbReference type="AlphaFoldDB" id="Q8S474"/>
<dbReference type="PROSITE" id="PS50994">
    <property type="entry name" value="INTEGRASE"/>
    <property type="match status" value="1"/>
</dbReference>
<dbReference type="PANTHER" id="PTHR42648:SF21">
    <property type="entry name" value="CYSTEINE-RICH RLK (RECEPTOR-LIKE PROTEIN KINASE) 8"/>
    <property type="match status" value="1"/>
</dbReference>
<keyword evidence="2" id="KW-0378">Hydrolase</keyword>
<evidence type="ECO:0000259" key="4">
    <source>
        <dbReference type="PROSITE" id="PS50994"/>
    </source>
</evidence>
<dbReference type="Pfam" id="PF25597">
    <property type="entry name" value="SH3_retrovirus"/>
    <property type="match status" value="1"/>
</dbReference>
<feature type="domain" description="Integrase catalytic" evidence="4">
    <location>
        <begin position="1"/>
        <end position="122"/>
    </location>
</feature>
<feature type="compositionally biased region" description="Acidic residues" evidence="3">
    <location>
        <begin position="245"/>
        <end position="263"/>
    </location>
</feature>
<feature type="region of interest" description="Disordered" evidence="3">
    <location>
        <begin position="218"/>
        <end position="302"/>
    </location>
</feature>
<organism evidence="5">
    <name type="scientific">Zea mays</name>
    <name type="common">Maize</name>
    <dbReference type="NCBI Taxonomy" id="4577"/>
    <lineage>
        <taxon>Eukaryota</taxon>
        <taxon>Viridiplantae</taxon>
        <taxon>Streptophyta</taxon>
        <taxon>Embryophyta</taxon>
        <taxon>Tracheophyta</taxon>
        <taxon>Spermatophyta</taxon>
        <taxon>Magnoliopsida</taxon>
        <taxon>Liliopsida</taxon>
        <taxon>Poales</taxon>
        <taxon>Poaceae</taxon>
        <taxon>PACMAD clade</taxon>
        <taxon>Panicoideae</taxon>
        <taxon>Andropogonodae</taxon>
        <taxon>Andropogoneae</taxon>
        <taxon>Tripsacinae</taxon>
        <taxon>Zea</taxon>
    </lineage>
</organism>
<dbReference type="InterPro" id="IPR057670">
    <property type="entry name" value="SH3_retrovirus"/>
</dbReference>
<dbReference type="SUPFAM" id="SSF53098">
    <property type="entry name" value="Ribonuclease H-like"/>
    <property type="match status" value="1"/>
</dbReference>
<reference evidence="5" key="2">
    <citation type="journal article" date="2004" name="Genome Res.">
        <title>Gene loss and movement in the maize genome.</title>
        <authorList>
            <person name="Lai J."/>
            <person name="Ma J."/>
            <person name="Swigonova Z."/>
            <person name="Ramakrishna W."/>
            <person name="Linton E."/>
            <person name="Llaca V."/>
            <person name="Tanyolac B."/>
            <person name="Park Y.J."/>
            <person name="Jeong O.Y."/>
            <person name="Bennetzen J.L."/>
            <person name="Messing J."/>
        </authorList>
    </citation>
    <scope>NUCLEOTIDE SEQUENCE</scope>
</reference>
<reference evidence="5" key="3">
    <citation type="journal article" date="2005" name="Genetics">
        <title>Structure and evolution of the r/b chromosomal regions in rice, maize, and sorghum.</title>
        <authorList>
            <person name="Swigonova Z."/>
            <person name="Bennetzen J.L."/>
            <person name="Messing J."/>
        </authorList>
    </citation>
    <scope>NUCLEOTIDE SEQUENCE</scope>
</reference>
<reference evidence="5" key="1">
    <citation type="journal article" date="2004" name="Genome Res.">
        <title>Close split of sorghum and maize genome progenitors.</title>
        <authorList>
            <person name="Swigonova Z."/>
            <person name="Lai J."/>
            <person name="Ma J."/>
            <person name="Ramakrishna W."/>
            <person name="Llaca V."/>
            <person name="Bennetzen J.L."/>
            <person name="Messing J."/>
        </authorList>
    </citation>
    <scope>NUCLEOTIDE SEQUENCE</scope>
</reference>
<dbReference type="GO" id="GO:0046872">
    <property type="term" value="F:metal ion binding"/>
    <property type="evidence" value="ECO:0007669"/>
    <property type="project" value="UniProtKB-KW"/>
</dbReference>
<evidence type="ECO:0000256" key="1">
    <source>
        <dbReference type="ARBA" id="ARBA00022723"/>
    </source>
</evidence>
<dbReference type="GO" id="GO:0016787">
    <property type="term" value="F:hydrolase activity"/>
    <property type="evidence" value="ECO:0007669"/>
    <property type="project" value="UniProtKB-KW"/>
</dbReference>
<dbReference type="GO" id="GO:0003676">
    <property type="term" value="F:nucleic acid binding"/>
    <property type="evidence" value="ECO:0007669"/>
    <property type="project" value="InterPro"/>
</dbReference>
<evidence type="ECO:0000256" key="2">
    <source>
        <dbReference type="ARBA" id="ARBA00022801"/>
    </source>
</evidence>
<dbReference type="InterPro" id="IPR043502">
    <property type="entry name" value="DNA/RNA_pol_sf"/>
</dbReference>
<sequence>EKSQTQETLKGFLRRAQNEFGLRIKKIRSDNGTEFKNSQIEGFLEEEGIKHEFSSPYTPQQNGVVERKNRTLLDMARTMLDEYKTPDRFWAEAVNTACYAINRLYLHRILKKTSYELLTGKKPNISYFRVFGSKCFILVKRGRKSKFAPKTVEGFLLGYDSNTRAYRVFNKSTGLVEVSCDVVFDETNGSQVEQVDLDEIGNEEAPCIALRNMSIGDVCPKESEEPPNAQDQPSSSMQASPPTQNEDEAQNDEEQNQEDEPPQDDSNNQGGDANDQEKEDEEEPRPPHPRVHQAIQRDHPVDTILGDIHKGVTTRSRVAHFCEHYSFVSSIEPHRVEEALQDSDWVVAMQEELNNFTRNEVWHLVPRPNQNVVGTKWVFRNKQDEHGVVTRNKARLVAKGYSQVEGLDFGETYAPVARLESIRILLAYATYHGFKLYQMDVKSAFLNGPIKEEVYVEQPPGFEDSEYPNHVYRLSKALYGLKQAPRAWYECLRDFLIANGFKVGKADPTLFTKILKNDLFVCQIYVDDIIFGSTNESTCEEFSRIMTQKFEMSMMGELKYFLGFQVKQLQEGTFISQTKYTQDILTKFGMKDAKPIKTPMGTNGHLDLDTGGAKGSHLANKKTKCWIQQRSNKATEGTSGWRHRTVRCAPDSVRCARRLRFLPFARGLRLQPFALGNSRRPARYNSPDCPNLGDDERPFPGRRELVPPSGVLSQPKHQVAHLDVSGPNPSDPWLESLQNHAVGTLYLPIRYGVSHGGPVHPDVVILAEVQELSAGELGAIVGDDGVRDPKAMDDVGEERH</sequence>
<dbReference type="EMBL" id="AF466202">
    <property type="protein sequence ID" value="AAL75488.1"/>
    <property type="molecule type" value="Genomic_DNA"/>
</dbReference>
<dbReference type="Pfam" id="PF00665">
    <property type="entry name" value="rve"/>
    <property type="match status" value="1"/>
</dbReference>
<dbReference type="PANTHER" id="PTHR42648">
    <property type="entry name" value="TRANSPOSASE, PUTATIVE-RELATED"/>
    <property type="match status" value="1"/>
</dbReference>
<name>Q8S474_MAIZE</name>
<feature type="non-terminal residue" evidence="5">
    <location>
        <position position="1"/>
    </location>
</feature>
<dbReference type="SUPFAM" id="SSF56672">
    <property type="entry name" value="DNA/RNA polymerases"/>
    <property type="match status" value="1"/>
</dbReference>
<dbReference type="InterPro" id="IPR001584">
    <property type="entry name" value="Integrase_cat-core"/>
</dbReference>
<keyword evidence="1" id="KW-0479">Metal-binding</keyword>
<dbReference type="InterPro" id="IPR012337">
    <property type="entry name" value="RNaseH-like_sf"/>
</dbReference>
<dbReference type="GO" id="GO:0015074">
    <property type="term" value="P:DNA integration"/>
    <property type="evidence" value="ECO:0007669"/>
    <property type="project" value="InterPro"/>
</dbReference>
<proteinExistence type="predicted"/>
<dbReference type="InterPro" id="IPR036397">
    <property type="entry name" value="RNaseH_sf"/>
</dbReference>
<evidence type="ECO:0000256" key="3">
    <source>
        <dbReference type="SAM" id="MobiDB-lite"/>
    </source>
</evidence>
<dbReference type="InterPro" id="IPR013103">
    <property type="entry name" value="RVT_2"/>
</dbReference>
<protein>
    <submittedName>
        <fullName evidence="5">Putative pol protein</fullName>
    </submittedName>
</protein>
<evidence type="ECO:0000313" key="5">
    <source>
        <dbReference type="EMBL" id="AAL75488.1"/>
    </source>
</evidence>